<dbReference type="RefSeq" id="WP_151537252.1">
    <property type="nucleotide sequence ID" value="NZ_WBOS01000022.1"/>
</dbReference>
<dbReference type="OrthoDB" id="2455520at2"/>
<dbReference type="EMBL" id="WBOS01000022">
    <property type="protein sequence ID" value="KAB2328954.1"/>
    <property type="molecule type" value="Genomic_DNA"/>
</dbReference>
<evidence type="ECO:0000313" key="2">
    <source>
        <dbReference type="Proteomes" id="UP000481030"/>
    </source>
</evidence>
<protein>
    <submittedName>
        <fullName evidence="1">Helix-turn-helix domain-containing protein</fullName>
    </submittedName>
</protein>
<sequence>MGRKRRKNYKKGWTGLPYIALEELNFFWDQNEISEFDKLWAEGASLYELMERFNRNHAEVAVLIMDRSLKGKIKERKYGLFGGSYESRKLRKPWENI</sequence>
<keyword evidence="2" id="KW-1185">Reference proteome</keyword>
<accession>A0A6L3UY37</accession>
<evidence type="ECO:0000313" key="1">
    <source>
        <dbReference type="EMBL" id="KAB2328954.1"/>
    </source>
</evidence>
<reference evidence="1 2" key="1">
    <citation type="journal article" date="2016" name="Antonie Van Leeuwenhoek">
        <title>Bacillus depressus sp. nov., isolated from soil of a sunflower field.</title>
        <authorList>
            <person name="Wei X."/>
            <person name="Xin D."/>
            <person name="Xin Y."/>
            <person name="Zhang H."/>
            <person name="Wang T."/>
            <person name="Zhang J."/>
        </authorList>
    </citation>
    <scope>NUCLEOTIDE SEQUENCE [LARGE SCALE GENOMIC DNA]</scope>
    <source>
        <strain evidence="1 2">BZ1</strain>
    </source>
</reference>
<dbReference type="Proteomes" id="UP000481030">
    <property type="component" value="Unassembled WGS sequence"/>
</dbReference>
<comment type="caution">
    <text evidence="1">The sequence shown here is derived from an EMBL/GenBank/DDBJ whole genome shotgun (WGS) entry which is preliminary data.</text>
</comment>
<proteinExistence type="predicted"/>
<name>A0A6L3UY37_9BACI</name>
<dbReference type="AlphaFoldDB" id="A0A6L3UY37"/>
<dbReference type="Gene3D" id="1.10.10.60">
    <property type="entry name" value="Homeodomain-like"/>
    <property type="match status" value="1"/>
</dbReference>
<organism evidence="1 2">
    <name type="scientific">Cytobacillus depressus</name>
    <dbReference type="NCBI Taxonomy" id="1602942"/>
    <lineage>
        <taxon>Bacteria</taxon>
        <taxon>Bacillati</taxon>
        <taxon>Bacillota</taxon>
        <taxon>Bacilli</taxon>
        <taxon>Bacillales</taxon>
        <taxon>Bacillaceae</taxon>
        <taxon>Cytobacillus</taxon>
    </lineage>
</organism>
<gene>
    <name evidence="1" type="ORF">F7731_23675</name>
</gene>